<accession>F0SA91</accession>
<dbReference type="RefSeq" id="WP_013631968.1">
    <property type="nucleotide sequence ID" value="NC_015177.1"/>
</dbReference>
<reference evidence="2" key="2">
    <citation type="submission" date="2011-02" db="EMBL/GenBank/DDBJ databases">
        <title>The complete genome of Pedobacter saltans DSM 12145.</title>
        <authorList>
            <consortium name="US DOE Joint Genome Institute (JGI-PGF)"/>
            <person name="Lucas S."/>
            <person name="Copeland A."/>
            <person name="Lapidus A."/>
            <person name="Bruce D."/>
            <person name="Goodwin L."/>
            <person name="Pitluck S."/>
            <person name="Kyrpides N."/>
            <person name="Mavromatis K."/>
            <person name="Pagani I."/>
            <person name="Ivanova N."/>
            <person name="Ovchinnikova G."/>
            <person name="Lu M."/>
            <person name="Detter J.C."/>
            <person name="Han C."/>
            <person name="Land M."/>
            <person name="Hauser L."/>
            <person name="Markowitz V."/>
            <person name="Cheng J.-F."/>
            <person name="Hugenholtz P."/>
            <person name="Woyke T."/>
            <person name="Wu D."/>
            <person name="Tindall B."/>
            <person name="Pomrenke H.G."/>
            <person name="Brambilla E."/>
            <person name="Klenk H.-P."/>
            <person name="Eisen J.A."/>
        </authorList>
    </citation>
    <scope>NUCLEOTIDE SEQUENCE [LARGE SCALE GENOMIC DNA]</scope>
    <source>
        <strain evidence="2">ATCC 51119 / DSM 12145 / JCM 21818 / LMG 10337 / NBRC 100064 / NCIMB 13643</strain>
    </source>
</reference>
<name>F0SA91_PSESL</name>
<evidence type="ECO:0000313" key="2">
    <source>
        <dbReference type="Proteomes" id="UP000000310"/>
    </source>
</evidence>
<proteinExistence type="predicted"/>
<gene>
    <name evidence="1" type="ordered locus">Pedsa_0896</name>
</gene>
<dbReference type="Proteomes" id="UP000000310">
    <property type="component" value="Chromosome"/>
</dbReference>
<dbReference type="STRING" id="762903.Pedsa_0896"/>
<dbReference type="EMBL" id="CP002545">
    <property type="protein sequence ID" value="ADY51468.1"/>
    <property type="molecule type" value="Genomic_DNA"/>
</dbReference>
<organism evidence="1 2">
    <name type="scientific">Pseudopedobacter saltans (strain ATCC 51119 / DSM 12145 / JCM 21818 / CCUG 39354 / LMG 10337 / NBRC 100064 / NCIMB 13643)</name>
    <name type="common">Pedobacter saltans</name>
    <dbReference type="NCBI Taxonomy" id="762903"/>
    <lineage>
        <taxon>Bacteria</taxon>
        <taxon>Pseudomonadati</taxon>
        <taxon>Bacteroidota</taxon>
        <taxon>Sphingobacteriia</taxon>
        <taxon>Sphingobacteriales</taxon>
        <taxon>Sphingobacteriaceae</taxon>
        <taxon>Pseudopedobacter</taxon>
    </lineage>
</organism>
<dbReference type="KEGG" id="psn:Pedsa_0896"/>
<evidence type="ECO:0000313" key="1">
    <source>
        <dbReference type="EMBL" id="ADY51468.1"/>
    </source>
</evidence>
<sequence>MENKEYQLLSARHKELVLECDRLGEQIKNCKDPEAVKLLRADYRAYVHETNKIYEQMISKSQNHER</sequence>
<dbReference type="HOGENOM" id="CLU_2827986_0_0_10"/>
<protein>
    <submittedName>
        <fullName evidence="1">Uncharacterized protein</fullName>
    </submittedName>
</protein>
<keyword evidence="2" id="KW-1185">Reference proteome</keyword>
<dbReference type="AlphaFoldDB" id="F0SA91"/>
<reference evidence="1 2" key="1">
    <citation type="journal article" date="2011" name="Stand. Genomic Sci.">
        <title>Complete genome sequence of the gliding, heparinolytic Pedobacter saltans type strain (113).</title>
        <authorList>
            <person name="Liolios K."/>
            <person name="Sikorski J."/>
            <person name="Lu M."/>
            <person name="Nolan M."/>
            <person name="Lapidus A."/>
            <person name="Lucas S."/>
            <person name="Hammon N."/>
            <person name="Deshpande S."/>
            <person name="Cheng J.F."/>
            <person name="Tapia R."/>
            <person name="Han C."/>
            <person name="Goodwin L."/>
            <person name="Pitluck S."/>
            <person name="Huntemann M."/>
            <person name="Ivanova N."/>
            <person name="Pagani I."/>
            <person name="Mavromatis K."/>
            <person name="Ovchinikova G."/>
            <person name="Pati A."/>
            <person name="Chen A."/>
            <person name="Palaniappan K."/>
            <person name="Land M."/>
            <person name="Hauser L."/>
            <person name="Brambilla E.M."/>
            <person name="Kotsyurbenko O."/>
            <person name="Rohde M."/>
            <person name="Tindall B.J."/>
            <person name="Abt B."/>
            <person name="Goker M."/>
            <person name="Detter J.C."/>
            <person name="Woyke T."/>
            <person name="Bristow J."/>
            <person name="Eisen J.A."/>
            <person name="Markowitz V."/>
            <person name="Hugenholtz P."/>
            <person name="Klenk H.P."/>
            <person name="Kyrpides N.C."/>
        </authorList>
    </citation>
    <scope>NUCLEOTIDE SEQUENCE [LARGE SCALE GENOMIC DNA]</scope>
    <source>
        <strain evidence="2">ATCC 51119 / DSM 12145 / JCM 21818 / LMG 10337 / NBRC 100064 / NCIMB 13643</strain>
    </source>
</reference>